<protein>
    <submittedName>
        <fullName evidence="2">Ribosomal lysine N-methyltransferase 3</fullName>
    </submittedName>
</protein>
<keyword evidence="2" id="KW-0808">Transferase</keyword>
<evidence type="ECO:0000256" key="1">
    <source>
        <dbReference type="SAM" id="MobiDB-lite"/>
    </source>
</evidence>
<dbReference type="EMBL" id="MNAD01001489">
    <property type="protein sequence ID" value="OJT05111.1"/>
    <property type="molecule type" value="Genomic_DNA"/>
</dbReference>
<feature type="region of interest" description="Disordered" evidence="1">
    <location>
        <begin position="190"/>
        <end position="213"/>
    </location>
</feature>
<gene>
    <name evidence="2" type="ORF">TRAPUB_4097</name>
</gene>
<dbReference type="OrthoDB" id="441812at2759"/>
<name>A0A1M2VBS0_TRAPU</name>
<dbReference type="STRING" id="154538.A0A1M2VBS0"/>
<dbReference type="GO" id="GO:0032259">
    <property type="term" value="P:methylation"/>
    <property type="evidence" value="ECO:0007669"/>
    <property type="project" value="UniProtKB-KW"/>
</dbReference>
<comment type="caution">
    <text evidence="2">The sequence shown here is derived from an EMBL/GenBank/DDBJ whole genome shotgun (WGS) entry which is preliminary data.</text>
</comment>
<keyword evidence="3" id="KW-1185">Reference proteome</keyword>
<dbReference type="OMA" id="HAYSLVC"/>
<feature type="non-terminal residue" evidence="2">
    <location>
        <position position="1"/>
    </location>
</feature>
<dbReference type="Proteomes" id="UP000184267">
    <property type="component" value="Unassembled WGS sequence"/>
</dbReference>
<dbReference type="CDD" id="cd10527">
    <property type="entry name" value="SET_LSMT"/>
    <property type="match status" value="1"/>
</dbReference>
<accession>A0A1M2VBS0</accession>
<evidence type="ECO:0000313" key="3">
    <source>
        <dbReference type="Proteomes" id="UP000184267"/>
    </source>
</evidence>
<dbReference type="GO" id="GO:0005634">
    <property type="term" value="C:nucleus"/>
    <property type="evidence" value="ECO:0007669"/>
    <property type="project" value="TreeGrafter"/>
</dbReference>
<proteinExistence type="predicted"/>
<dbReference type="Gene3D" id="3.90.1410.10">
    <property type="entry name" value="set domain protein methyltransferase, domain 1"/>
    <property type="match status" value="1"/>
</dbReference>
<dbReference type="PANTHER" id="PTHR13271">
    <property type="entry name" value="UNCHARACTERIZED PUTATIVE METHYLTRANSFERASE"/>
    <property type="match status" value="1"/>
</dbReference>
<reference evidence="2 3" key="1">
    <citation type="submission" date="2016-10" db="EMBL/GenBank/DDBJ databases">
        <title>Genome sequence of the basidiomycete white-rot fungus Trametes pubescens.</title>
        <authorList>
            <person name="Makela M.R."/>
            <person name="Granchi Z."/>
            <person name="Peng M."/>
            <person name="De Vries R.P."/>
            <person name="Grigoriev I."/>
            <person name="Riley R."/>
            <person name="Hilden K."/>
        </authorList>
    </citation>
    <scope>NUCLEOTIDE SEQUENCE [LARGE SCALE GENOMIC DNA]</scope>
    <source>
        <strain evidence="2 3">FBCC735</strain>
    </source>
</reference>
<dbReference type="GO" id="GO:0016279">
    <property type="term" value="F:protein-lysine N-methyltransferase activity"/>
    <property type="evidence" value="ECO:0007669"/>
    <property type="project" value="TreeGrafter"/>
</dbReference>
<dbReference type="InterPro" id="IPR050600">
    <property type="entry name" value="SETD3_SETD6_MTase"/>
</dbReference>
<sequence length="480" mass="52071">ASIPKSAILSVRTCALAGQIPGAPYGHGAALALSLALYSEILKGVASRWYPYLQSLPATPVPIARLWGDDCAFPDDLDSQEARLWIQGTEVQREVQDHDGSPLMDETRDYYTTEVHPLLHSVNLQPTLHGFLHAYSLVCSRAFLVDAYHGLSMVPVADAFNHTHENHVQLASEFDVCPLCGSLNECPHDREDTPVHPSAPNWPPHTSPEDPSDTVDMVTVRAIPPGTEVFNTYGADLGNAALLARYGFALSGGDTDFVTFGWPGSGIVPEFDNEVDMFRTVYTQVRDEVSAAVSGRSTMVFVPEWGGLATWHEAINGDGQASLWLFLWAAWNALTERPPSDLVGKSDVEILAVLPQYLSPIVAALIQTEALRDNDTGAAQDLDAEPSDDVQLLAVAAEALASLCRTRISGMGKKGYRGASPDVLGDILDKLPPERVKTRLALEYLLAERALLETCAASWEDLRNIITNGSEVDEGSDMEP</sequence>
<dbReference type="SUPFAM" id="SSF82199">
    <property type="entry name" value="SET domain"/>
    <property type="match status" value="1"/>
</dbReference>
<dbReference type="AlphaFoldDB" id="A0A1M2VBS0"/>
<dbReference type="InterPro" id="IPR046341">
    <property type="entry name" value="SET_dom_sf"/>
</dbReference>
<organism evidence="2 3">
    <name type="scientific">Trametes pubescens</name>
    <name type="common">White-rot fungus</name>
    <dbReference type="NCBI Taxonomy" id="154538"/>
    <lineage>
        <taxon>Eukaryota</taxon>
        <taxon>Fungi</taxon>
        <taxon>Dikarya</taxon>
        <taxon>Basidiomycota</taxon>
        <taxon>Agaricomycotina</taxon>
        <taxon>Agaricomycetes</taxon>
        <taxon>Polyporales</taxon>
        <taxon>Polyporaceae</taxon>
        <taxon>Trametes</taxon>
    </lineage>
</organism>
<dbReference type="PANTHER" id="PTHR13271:SF34">
    <property type="entry name" value="N-LYSINE METHYLTRANSFERASE SETD6"/>
    <property type="match status" value="1"/>
</dbReference>
<keyword evidence="2" id="KW-0489">Methyltransferase</keyword>
<evidence type="ECO:0000313" key="2">
    <source>
        <dbReference type="EMBL" id="OJT05111.1"/>
    </source>
</evidence>